<accession>A0AAJ4XB98</accession>
<dbReference type="RefSeq" id="WP_093095851.1">
    <property type="nucleotide sequence ID" value="NZ_FNGK01000001.1"/>
</dbReference>
<dbReference type="InterPro" id="IPR011330">
    <property type="entry name" value="Glyco_hydro/deAcase_b/a-brl"/>
</dbReference>
<dbReference type="GO" id="GO:0016020">
    <property type="term" value="C:membrane"/>
    <property type="evidence" value="ECO:0007669"/>
    <property type="project" value="TreeGrafter"/>
</dbReference>
<dbReference type="InterPro" id="IPR002509">
    <property type="entry name" value="NODB_dom"/>
</dbReference>
<protein>
    <submittedName>
        <fullName evidence="4">Probable polysaccharide deacetylase pdaA</fullName>
        <ecNumber evidence="4">3.-.-.-</ecNumber>
    </submittedName>
</protein>
<reference evidence="4 5" key="1">
    <citation type="submission" date="2017-06" db="EMBL/GenBank/DDBJ databases">
        <authorList>
            <consortium name="Pathogen Informatics"/>
        </authorList>
    </citation>
    <scope>NUCLEOTIDE SEQUENCE [LARGE SCALE GENOMIC DNA]</scope>
    <source>
        <strain evidence="4 5">NCTC12149</strain>
    </source>
</reference>
<dbReference type="InterPro" id="IPR050248">
    <property type="entry name" value="Polysacc_deacetylase_ArnD"/>
</dbReference>
<keyword evidence="2 4" id="KW-0378">Hydrolase</keyword>
<dbReference type="PANTHER" id="PTHR10587">
    <property type="entry name" value="GLYCOSYL TRANSFERASE-RELATED"/>
    <property type="match status" value="1"/>
</dbReference>
<dbReference type="Gene3D" id="3.20.20.370">
    <property type="entry name" value="Glycoside hydrolase/deacetylase"/>
    <property type="match status" value="1"/>
</dbReference>
<evidence type="ECO:0000256" key="1">
    <source>
        <dbReference type="ARBA" id="ARBA00022723"/>
    </source>
</evidence>
<gene>
    <name evidence="4" type="primary">pdaA</name>
    <name evidence="4" type="ORF">SAMEA4412673_01780</name>
</gene>
<dbReference type="SUPFAM" id="SSF88713">
    <property type="entry name" value="Glycoside hydrolase/deacetylase"/>
    <property type="match status" value="1"/>
</dbReference>
<dbReference type="Proteomes" id="UP000215355">
    <property type="component" value="Chromosome 1"/>
</dbReference>
<evidence type="ECO:0000313" key="4">
    <source>
        <dbReference type="EMBL" id="SNV49427.1"/>
    </source>
</evidence>
<organism evidence="4 5">
    <name type="scientific">Sphingobacterium mizutaii</name>
    <dbReference type="NCBI Taxonomy" id="1010"/>
    <lineage>
        <taxon>Bacteria</taxon>
        <taxon>Pseudomonadati</taxon>
        <taxon>Bacteroidota</taxon>
        <taxon>Sphingobacteriia</taxon>
        <taxon>Sphingobacteriales</taxon>
        <taxon>Sphingobacteriaceae</taxon>
        <taxon>Sphingobacterium</taxon>
    </lineage>
</organism>
<dbReference type="PANTHER" id="PTHR10587:SF133">
    <property type="entry name" value="CHITIN DEACETYLASE 1-RELATED"/>
    <property type="match status" value="1"/>
</dbReference>
<dbReference type="AlphaFoldDB" id="A0AAJ4XB98"/>
<feature type="domain" description="NodB homology" evidence="3">
    <location>
        <begin position="26"/>
        <end position="200"/>
    </location>
</feature>
<dbReference type="EC" id="3.-.-.-" evidence="4"/>
<dbReference type="GO" id="GO:0005975">
    <property type="term" value="P:carbohydrate metabolic process"/>
    <property type="evidence" value="ECO:0007669"/>
    <property type="project" value="InterPro"/>
</dbReference>
<name>A0AAJ4XB98_9SPHI</name>
<evidence type="ECO:0000313" key="5">
    <source>
        <dbReference type="Proteomes" id="UP000215355"/>
    </source>
</evidence>
<keyword evidence="1" id="KW-0479">Metal-binding</keyword>
<dbReference type="PROSITE" id="PS51677">
    <property type="entry name" value="NODB"/>
    <property type="match status" value="1"/>
</dbReference>
<dbReference type="GO" id="GO:0016810">
    <property type="term" value="F:hydrolase activity, acting on carbon-nitrogen (but not peptide) bonds"/>
    <property type="evidence" value="ECO:0007669"/>
    <property type="project" value="InterPro"/>
</dbReference>
<evidence type="ECO:0000259" key="3">
    <source>
        <dbReference type="PROSITE" id="PS51677"/>
    </source>
</evidence>
<dbReference type="EMBL" id="LT906468">
    <property type="protein sequence ID" value="SNV49427.1"/>
    <property type="molecule type" value="Genomic_DNA"/>
</dbReference>
<dbReference type="KEGG" id="smiz:4412673_01780"/>
<dbReference type="Pfam" id="PF01522">
    <property type="entry name" value="Polysacc_deac_1"/>
    <property type="match status" value="1"/>
</dbReference>
<sequence>MHFVRPFFILNYVYPQAIWRKEKDRNNIYLTFDDGPIPEITPWILDCLKDKNIKATFFCVGENVQKHPAIFQRILDEGHVVGNHTFNHLKGWATEDEKYLDNIAKCNALTKTSLFRPPYGRAKKSQMKILSKDYKIIMWDVLTGDYDHKIGPEKCYRNCVDYTRNGSIIVFHDNIKAIDNVKYALPKSIDTLLERGYQFKTLFV</sequence>
<dbReference type="CDD" id="cd10917">
    <property type="entry name" value="CE4_NodB_like_6s_7s"/>
    <property type="match status" value="1"/>
</dbReference>
<dbReference type="GO" id="GO:0046872">
    <property type="term" value="F:metal ion binding"/>
    <property type="evidence" value="ECO:0007669"/>
    <property type="project" value="UniProtKB-KW"/>
</dbReference>
<evidence type="ECO:0000256" key="2">
    <source>
        <dbReference type="ARBA" id="ARBA00022801"/>
    </source>
</evidence>
<proteinExistence type="predicted"/>